<evidence type="ECO:0000313" key="3">
    <source>
        <dbReference type="EMBL" id="CAD6341950.1"/>
    </source>
</evidence>
<feature type="domain" description="DUF1664" evidence="2">
    <location>
        <begin position="91"/>
        <end position="214"/>
    </location>
</feature>
<name>A0A811SN47_9POAL</name>
<accession>A0A811SN47</accession>
<dbReference type="PANTHER" id="PTHR46667">
    <property type="entry name" value="OS05G0182700 PROTEIN"/>
    <property type="match status" value="1"/>
</dbReference>
<dbReference type="Proteomes" id="UP000604825">
    <property type="component" value="Unassembled WGS sequence"/>
</dbReference>
<dbReference type="EMBL" id="CAJGYO010000356">
    <property type="protein sequence ID" value="CAD6341950.1"/>
    <property type="molecule type" value="Genomic_DNA"/>
</dbReference>
<dbReference type="InterPro" id="IPR012458">
    <property type="entry name" value="DUF1664"/>
</dbReference>
<feature type="coiled-coil region" evidence="1">
    <location>
        <begin position="151"/>
        <end position="213"/>
    </location>
</feature>
<proteinExistence type="predicted"/>
<reference evidence="3" key="1">
    <citation type="submission" date="2020-10" db="EMBL/GenBank/DDBJ databases">
        <authorList>
            <person name="Han B."/>
            <person name="Lu T."/>
            <person name="Zhao Q."/>
            <person name="Huang X."/>
            <person name="Zhao Y."/>
        </authorList>
    </citation>
    <scope>NUCLEOTIDE SEQUENCE</scope>
</reference>
<protein>
    <recommendedName>
        <fullName evidence="2">DUF1664 domain-containing protein</fullName>
    </recommendedName>
</protein>
<keyword evidence="4" id="KW-1185">Reference proteome</keyword>
<comment type="caution">
    <text evidence="3">The sequence shown here is derived from an EMBL/GenBank/DDBJ whole genome shotgun (WGS) entry which is preliminary data.</text>
</comment>
<evidence type="ECO:0000259" key="2">
    <source>
        <dbReference type="Pfam" id="PF07889"/>
    </source>
</evidence>
<dbReference type="AlphaFoldDB" id="A0A811SN47"/>
<organism evidence="3 4">
    <name type="scientific">Miscanthus lutarioriparius</name>
    <dbReference type="NCBI Taxonomy" id="422564"/>
    <lineage>
        <taxon>Eukaryota</taxon>
        <taxon>Viridiplantae</taxon>
        <taxon>Streptophyta</taxon>
        <taxon>Embryophyta</taxon>
        <taxon>Tracheophyta</taxon>
        <taxon>Spermatophyta</taxon>
        <taxon>Magnoliopsida</taxon>
        <taxon>Liliopsida</taxon>
        <taxon>Poales</taxon>
        <taxon>Poaceae</taxon>
        <taxon>PACMAD clade</taxon>
        <taxon>Panicoideae</taxon>
        <taxon>Andropogonodae</taxon>
        <taxon>Andropogoneae</taxon>
        <taxon>Saccharinae</taxon>
        <taxon>Miscanthus</taxon>
    </lineage>
</organism>
<sequence>MAVVQAGMGLGRLVLLVGIGAVGGPIAARSGKLGELLRDLQESLREKGAGLESAAVNDDINIVAKALAKLTNEVHHIATRPIIQVDTGNGGAGSALIVPAAAVGTVGYCYMWWKGISFSSLMYVTKRNMANAVASMTKHLEQVQSSLAAAKKHLSQRIQHVDDKLEQQKEISVQIRDQVTGAKLKIKNIGSDMDNIKNMVMGLDEKMDSIEAKQNYSCVAVDYLCQFIEKRVDKLPEQLEGLQQTVKRIGYKSSELPPGLGGFGQLLSTESANPCSRRMLRSAGLNSARLILP</sequence>
<evidence type="ECO:0000313" key="4">
    <source>
        <dbReference type="Proteomes" id="UP000604825"/>
    </source>
</evidence>
<dbReference type="Gene3D" id="1.10.287.950">
    <property type="entry name" value="Methyl-accepting chemotaxis protein"/>
    <property type="match status" value="1"/>
</dbReference>
<keyword evidence="1" id="KW-0175">Coiled coil</keyword>
<gene>
    <name evidence="3" type="ORF">NCGR_LOCUS66048</name>
</gene>
<dbReference type="PANTHER" id="PTHR46667:SF4">
    <property type="entry name" value="DUF1664 DOMAIN-CONTAINING PROTEIN"/>
    <property type="match status" value="1"/>
</dbReference>
<dbReference type="OrthoDB" id="666003at2759"/>
<evidence type="ECO:0000256" key="1">
    <source>
        <dbReference type="SAM" id="Coils"/>
    </source>
</evidence>
<dbReference type="Pfam" id="PF07889">
    <property type="entry name" value="DUF1664"/>
    <property type="match status" value="1"/>
</dbReference>